<feature type="coiled-coil region" evidence="2">
    <location>
        <begin position="152"/>
        <end position="245"/>
    </location>
</feature>
<gene>
    <name evidence="6" type="ORF">NVS47_07575</name>
</gene>
<keyword evidence="7" id="KW-1185">Reference proteome</keyword>
<dbReference type="InterPro" id="IPR057309">
    <property type="entry name" value="PcsB_CC"/>
</dbReference>
<evidence type="ECO:0000259" key="5">
    <source>
        <dbReference type="Pfam" id="PF24568"/>
    </source>
</evidence>
<dbReference type="SUPFAM" id="SSF51261">
    <property type="entry name" value="Duplicated hybrid motif"/>
    <property type="match status" value="1"/>
</dbReference>
<keyword evidence="2" id="KW-0175">Coiled coil</keyword>
<evidence type="ECO:0000259" key="4">
    <source>
        <dbReference type="Pfam" id="PF01551"/>
    </source>
</evidence>
<sequence length="381" mass="42695">MGSKKVVAGLVAAGFFLTASLLPAYGDQLDNFKKKQQNLKQQITAQRETLKEKEAQKKTYVGQLDQLEDQMKGIQSELNTLADQLKDAEKKVAQSTEELEKSEAELAERMELFSQMVKEVYLNGQVSYLEVAFESTSFNDLLTRFDLMEKLVEQDVEILDRVEAQIKEVEDKKAQLEKERNKIVSIKKSTERRKQDLAARQQEKRQWIGKIEEDQKQVEKALNEMESLSAQLAAQINKIQQERMAKSGSKFNGVFSWPTPGHTRVTSEYGYRIHPVLKTKRMHTGIDIGAPSGTAIKAVADGTVIYSGWLGAYGNAVVIDHGGGISSMYAHQSRISVSTDQSVKKGDSVGKVGSTGWSTGPHLHFEVRKNGNPINPWNYLK</sequence>
<feature type="domain" description="Peptidoglycan hydrolase PcsB coiled-coil" evidence="5">
    <location>
        <begin position="100"/>
        <end position="172"/>
    </location>
</feature>
<name>A0ABT1Y3B5_9FIRM</name>
<reference evidence="6 7" key="1">
    <citation type="submission" date="2022-08" db="EMBL/GenBank/DDBJ databases">
        <title>Proteogenomics of the novel Dehalobacterium formicoaceticum strain EZ94 highlights a key role of methyltransferases during anaerobic dichloromethane degradation.</title>
        <authorList>
            <person name="Wasmund K."/>
        </authorList>
    </citation>
    <scope>NUCLEOTIDE SEQUENCE [LARGE SCALE GENOMIC DNA]</scope>
    <source>
        <strain evidence="6 7">EZ94</strain>
    </source>
</reference>
<evidence type="ECO:0000256" key="3">
    <source>
        <dbReference type="SAM" id="SignalP"/>
    </source>
</evidence>
<accession>A0ABT1Y3B5</accession>
<dbReference type="InterPro" id="IPR050570">
    <property type="entry name" value="Cell_wall_metabolism_enzyme"/>
</dbReference>
<keyword evidence="1 3" id="KW-0732">Signal</keyword>
<dbReference type="PANTHER" id="PTHR21666:SF289">
    <property type="entry name" value="L-ALA--D-GLU ENDOPEPTIDASE"/>
    <property type="match status" value="1"/>
</dbReference>
<proteinExistence type="predicted"/>
<dbReference type="Gene3D" id="2.70.70.10">
    <property type="entry name" value="Glucose Permease (Domain IIA)"/>
    <property type="match status" value="1"/>
</dbReference>
<feature type="coiled-coil region" evidence="2">
    <location>
        <begin position="29"/>
        <end position="112"/>
    </location>
</feature>
<dbReference type="Proteomes" id="UP001524944">
    <property type="component" value="Unassembled WGS sequence"/>
</dbReference>
<dbReference type="Gene3D" id="6.10.250.3150">
    <property type="match status" value="1"/>
</dbReference>
<evidence type="ECO:0000313" key="6">
    <source>
        <dbReference type="EMBL" id="MCR6545375.1"/>
    </source>
</evidence>
<dbReference type="Pfam" id="PF24568">
    <property type="entry name" value="CC_PcsB"/>
    <property type="match status" value="1"/>
</dbReference>
<dbReference type="RefSeq" id="WP_257913241.1">
    <property type="nucleotide sequence ID" value="NZ_JANPWE010000003.1"/>
</dbReference>
<dbReference type="EMBL" id="JANPWE010000003">
    <property type="protein sequence ID" value="MCR6545375.1"/>
    <property type="molecule type" value="Genomic_DNA"/>
</dbReference>
<evidence type="ECO:0000256" key="2">
    <source>
        <dbReference type="SAM" id="Coils"/>
    </source>
</evidence>
<organism evidence="6 7">
    <name type="scientific">Dehalobacterium formicoaceticum</name>
    <dbReference type="NCBI Taxonomy" id="51515"/>
    <lineage>
        <taxon>Bacteria</taxon>
        <taxon>Bacillati</taxon>
        <taxon>Bacillota</taxon>
        <taxon>Clostridia</taxon>
        <taxon>Eubacteriales</taxon>
        <taxon>Peptococcaceae</taxon>
        <taxon>Dehalobacterium</taxon>
    </lineage>
</organism>
<dbReference type="InterPro" id="IPR011055">
    <property type="entry name" value="Dup_hybrid_motif"/>
</dbReference>
<feature type="chain" id="PRO_5046861010" evidence="3">
    <location>
        <begin position="25"/>
        <end position="381"/>
    </location>
</feature>
<dbReference type="InterPro" id="IPR016047">
    <property type="entry name" value="M23ase_b-sheet_dom"/>
</dbReference>
<dbReference type="Pfam" id="PF01551">
    <property type="entry name" value="Peptidase_M23"/>
    <property type="match status" value="1"/>
</dbReference>
<comment type="caution">
    <text evidence="6">The sequence shown here is derived from an EMBL/GenBank/DDBJ whole genome shotgun (WGS) entry which is preliminary data.</text>
</comment>
<feature type="signal peptide" evidence="3">
    <location>
        <begin position="1"/>
        <end position="24"/>
    </location>
</feature>
<evidence type="ECO:0000313" key="7">
    <source>
        <dbReference type="Proteomes" id="UP001524944"/>
    </source>
</evidence>
<protein>
    <submittedName>
        <fullName evidence="6">Peptidoglycan DD-metalloendopeptidase family protein</fullName>
    </submittedName>
</protein>
<dbReference type="PANTHER" id="PTHR21666">
    <property type="entry name" value="PEPTIDASE-RELATED"/>
    <property type="match status" value="1"/>
</dbReference>
<dbReference type="CDD" id="cd12797">
    <property type="entry name" value="M23_peptidase"/>
    <property type="match status" value="1"/>
</dbReference>
<feature type="domain" description="M23ase beta-sheet core" evidence="4">
    <location>
        <begin position="281"/>
        <end position="376"/>
    </location>
</feature>
<evidence type="ECO:0000256" key="1">
    <source>
        <dbReference type="ARBA" id="ARBA00022729"/>
    </source>
</evidence>